<reference evidence="1 2" key="1">
    <citation type="submission" date="2023-02" db="EMBL/GenBank/DDBJ databases">
        <title>Genome sequence of Mucilaginibacter jinjuensis strain KACC 16571.</title>
        <authorList>
            <person name="Kim S."/>
            <person name="Heo J."/>
            <person name="Kwon S.-W."/>
        </authorList>
    </citation>
    <scope>NUCLEOTIDE SEQUENCE [LARGE SCALE GENOMIC DNA]</scope>
    <source>
        <strain evidence="1 2">KACC 16571</strain>
    </source>
</reference>
<evidence type="ECO:0000313" key="2">
    <source>
        <dbReference type="Proteomes" id="UP001216139"/>
    </source>
</evidence>
<dbReference type="InterPro" id="IPR006439">
    <property type="entry name" value="HAD-SF_hydro_IA"/>
</dbReference>
<name>A0ABY7T861_9SPHI</name>
<dbReference type="InterPro" id="IPR023214">
    <property type="entry name" value="HAD_sf"/>
</dbReference>
<dbReference type="PANTHER" id="PTHR46191">
    <property type="match status" value="1"/>
</dbReference>
<dbReference type="Pfam" id="PF13419">
    <property type="entry name" value="HAD_2"/>
    <property type="match status" value="1"/>
</dbReference>
<sequence length="242" mass="27450">MLNPMHAYKHYSFDLWLTLIKSNPSYKKQRSRYFFDHYNQANKPLAEVEAVFRQVDLMCNAINEKTGKNIDADELCLMVISLMNDNQFPLHEVDINALCAEMDQLVFEHLPVLYSDNTASTLAYIKDDLGSSVSLLSNTGFIKGETLRQVLKELDIDQYIDFQLYSDEAGMSKPNPDFFKLMIDRVFELKNVQLTDIIHIGDNPKADVDGANAVGINSLLINSNHLSITNLIPNATQHLFSA</sequence>
<dbReference type="InterPro" id="IPR036412">
    <property type="entry name" value="HAD-like_sf"/>
</dbReference>
<evidence type="ECO:0000313" key="1">
    <source>
        <dbReference type="EMBL" id="WCT12066.1"/>
    </source>
</evidence>
<dbReference type="SFLD" id="SFLDS00003">
    <property type="entry name" value="Haloacid_Dehalogenase"/>
    <property type="match status" value="1"/>
</dbReference>
<dbReference type="Gene3D" id="3.40.50.1000">
    <property type="entry name" value="HAD superfamily/HAD-like"/>
    <property type="match status" value="1"/>
</dbReference>
<dbReference type="GO" id="GO:0016787">
    <property type="term" value="F:hydrolase activity"/>
    <property type="evidence" value="ECO:0007669"/>
    <property type="project" value="UniProtKB-KW"/>
</dbReference>
<dbReference type="Proteomes" id="UP001216139">
    <property type="component" value="Chromosome"/>
</dbReference>
<organism evidence="1 2">
    <name type="scientific">Mucilaginibacter jinjuensis</name>
    <dbReference type="NCBI Taxonomy" id="1176721"/>
    <lineage>
        <taxon>Bacteria</taxon>
        <taxon>Pseudomonadati</taxon>
        <taxon>Bacteroidota</taxon>
        <taxon>Sphingobacteriia</taxon>
        <taxon>Sphingobacteriales</taxon>
        <taxon>Sphingobacteriaceae</taxon>
        <taxon>Mucilaginibacter</taxon>
    </lineage>
</organism>
<proteinExistence type="predicted"/>
<dbReference type="SFLD" id="SFLDG01129">
    <property type="entry name" value="C1.5:_HAD__Beta-PGM__Phosphata"/>
    <property type="match status" value="1"/>
</dbReference>
<dbReference type="SUPFAM" id="SSF56784">
    <property type="entry name" value="HAD-like"/>
    <property type="match status" value="1"/>
</dbReference>
<gene>
    <name evidence="1" type="ORF">PQO05_25370</name>
</gene>
<dbReference type="Gene3D" id="1.10.150.400">
    <property type="match status" value="1"/>
</dbReference>
<keyword evidence="1" id="KW-0378">Hydrolase</keyword>
<dbReference type="PANTHER" id="PTHR46191:SF2">
    <property type="entry name" value="HALOACID DEHALOGENASE-LIKE HYDROLASE DOMAIN-CONTAINING PROTEIN 3"/>
    <property type="match status" value="1"/>
</dbReference>
<keyword evidence="2" id="KW-1185">Reference proteome</keyword>
<dbReference type="InterPro" id="IPR041492">
    <property type="entry name" value="HAD_2"/>
</dbReference>
<dbReference type="NCBIfam" id="TIGR01549">
    <property type="entry name" value="HAD-SF-IA-v1"/>
    <property type="match status" value="1"/>
</dbReference>
<dbReference type="RefSeq" id="WP_273630293.1">
    <property type="nucleotide sequence ID" value="NZ_CP117167.1"/>
</dbReference>
<protein>
    <submittedName>
        <fullName evidence="1">HAD family hydrolase</fullName>
    </submittedName>
</protein>
<dbReference type="EMBL" id="CP117167">
    <property type="protein sequence ID" value="WCT12066.1"/>
    <property type="molecule type" value="Genomic_DNA"/>
</dbReference>
<dbReference type="InterPro" id="IPR051828">
    <property type="entry name" value="HAD-like_hydrolase_domain"/>
</dbReference>
<accession>A0ABY7T861</accession>